<dbReference type="InterPro" id="IPR000971">
    <property type="entry name" value="Globin"/>
</dbReference>
<evidence type="ECO:0000256" key="2">
    <source>
        <dbReference type="ARBA" id="ARBA00019044"/>
    </source>
</evidence>
<dbReference type="GO" id="GO:0005344">
    <property type="term" value="F:oxygen carrier activity"/>
    <property type="evidence" value="ECO:0007669"/>
    <property type="project" value="UniProtKB-UniRule"/>
</dbReference>
<dbReference type="GO" id="GO:0019825">
    <property type="term" value="F:oxygen binding"/>
    <property type="evidence" value="ECO:0007669"/>
    <property type="project" value="UniProtKB-UniRule"/>
</dbReference>
<evidence type="ECO:0000256" key="9">
    <source>
        <dbReference type="ARBA" id="ARBA00023004"/>
    </source>
</evidence>
<evidence type="ECO:0000256" key="1">
    <source>
        <dbReference type="ARBA" id="ARBA00008705"/>
    </source>
</evidence>
<sequence length="147" mass="15923">MADFDIILKAWVPIESDLTGNGGLVLNRLFERHPKTLELFPKFVGKTPQELLGNAAVAEHGAVVLKKLGELLNARGNHSAILKPLATNHANKHKIPIVNFSLISEIIVELMAEKSGLDAGGQAAMRKVMTGVIADMDAVYKELNFQG</sequence>
<comment type="catalytic activity">
    <reaction evidence="14">
        <text>H2O2 + AH2 = A + 2 H2O</text>
        <dbReference type="Rhea" id="RHEA:30275"/>
        <dbReference type="ChEBI" id="CHEBI:13193"/>
        <dbReference type="ChEBI" id="CHEBI:15377"/>
        <dbReference type="ChEBI" id="CHEBI:16240"/>
        <dbReference type="ChEBI" id="CHEBI:17499"/>
    </reaction>
</comment>
<comment type="function">
    <text evidence="16">Monomeric heme protein which primary function is to store oxygen and facilitate its diffusion within muscle tissues. Reversibly binds oxygen through a pentacoordinated heme iron and enables its timely and efficient release as needed during periods of heightened demand. Depending on the oxidative conditions of tissues and cells, and in addition to its ability to bind oxygen, it also has a nitrite reductase activity whereby it regulates the production of bioactive nitric oxide. Under stress conditions, like hypoxia and anoxia, it also protects cells against reactive oxygen species thanks to its pseudoperoxidase activity.</text>
</comment>
<dbReference type="PANTHER" id="PTHR47132:SF1">
    <property type="entry name" value="MYOGLOBIN"/>
    <property type="match status" value="1"/>
</dbReference>
<evidence type="ECO:0000256" key="16">
    <source>
        <dbReference type="RuleBase" id="RU251113"/>
    </source>
</evidence>
<proteinExistence type="inferred from homology"/>
<evidence type="ECO:0000256" key="12">
    <source>
        <dbReference type="ARBA" id="ARBA00044514"/>
    </source>
</evidence>
<dbReference type="Gene3D" id="6.10.140.2110">
    <property type="match status" value="1"/>
</dbReference>
<dbReference type="Gene3D" id="6.10.140.2100">
    <property type="match status" value="1"/>
</dbReference>
<dbReference type="PANTHER" id="PTHR47132">
    <property type="entry name" value="MYOGLOBIN"/>
    <property type="match status" value="1"/>
</dbReference>
<keyword evidence="10 16" id="KW-0514">Muscle protein</keyword>
<dbReference type="SUPFAM" id="SSF46458">
    <property type="entry name" value="Globin-like"/>
    <property type="match status" value="1"/>
</dbReference>
<dbReference type="Pfam" id="PF00042">
    <property type="entry name" value="Globin"/>
    <property type="match status" value="1"/>
</dbReference>
<evidence type="ECO:0000256" key="13">
    <source>
        <dbReference type="ARBA" id="ARBA00048118"/>
    </source>
</evidence>
<dbReference type="InterPro" id="IPR009050">
    <property type="entry name" value="Globin-like_sf"/>
</dbReference>
<dbReference type="PROSITE" id="PS01033">
    <property type="entry name" value="GLOBIN"/>
    <property type="match status" value="1"/>
</dbReference>
<dbReference type="Proteomes" id="UP001221898">
    <property type="component" value="Unassembled WGS sequence"/>
</dbReference>
<evidence type="ECO:0000256" key="7">
    <source>
        <dbReference type="ARBA" id="ARBA00022723"/>
    </source>
</evidence>
<evidence type="ECO:0000256" key="8">
    <source>
        <dbReference type="ARBA" id="ARBA00023002"/>
    </source>
</evidence>
<comment type="subunit">
    <text evidence="12">Monomeric.</text>
</comment>
<keyword evidence="6 15" id="KW-0561">Oxygen transport</keyword>
<protein>
    <recommendedName>
        <fullName evidence="2 16">Myoglobin</fullName>
    </recommendedName>
</protein>
<comment type="caution">
    <text evidence="18">The sequence shown here is derived from an EMBL/GenBank/DDBJ whole genome shotgun (WGS) entry which is preliminary data.</text>
</comment>
<evidence type="ECO:0000256" key="3">
    <source>
        <dbReference type="ARBA" id="ARBA00022448"/>
    </source>
</evidence>
<accession>A0AAD7RBV4</accession>
<keyword evidence="3 15" id="KW-0813">Transport</keyword>
<evidence type="ECO:0000256" key="15">
    <source>
        <dbReference type="RuleBase" id="RU000356"/>
    </source>
</evidence>
<keyword evidence="4" id="KW-0963">Cytoplasm</keyword>
<evidence type="ECO:0000256" key="4">
    <source>
        <dbReference type="ARBA" id="ARBA00022490"/>
    </source>
</evidence>
<evidence type="ECO:0000256" key="5">
    <source>
        <dbReference type="ARBA" id="ARBA00022617"/>
    </source>
</evidence>
<evidence type="ECO:0000313" key="19">
    <source>
        <dbReference type="Proteomes" id="UP001221898"/>
    </source>
</evidence>
<comment type="similarity">
    <text evidence="1 15">Belongs to the globin family.</text>
</comment>
<keyword evidence="19" id="KW-1185">Reference proteome</keyword>
<comment type="catalytic activity">
    <reaction evidence="13">
        <text>Fe(III)-heme b-[protein] + nitric oxide + H2O = Fe(II)-heme b-[protein] + nitrite + 2 H(+)</text>
        <dbReference type="Rhea" id="RHEA:77711"/>
        <dbReference type="Rhea" id="RHEA-COMP:18975"/>
        <dbReference type="Rhea" id="RHEA-COMP:18976"/>
        <dbReference type="ChEBI" id="CHEBI:15377"/>
        <dbReference type="ChEBI" id="CHEBI:15378"/>
        <dbReference type="ChEBI" id="CHEBI:16301"/>
        <dbReference type="ChEBI" id="CHEBI:16480"/>
        <dbReference type="ChEBI" id="CHEBI:55376"/>
        <dbReference type="ChEBI" id="CHEBI:60344"/>
    </reaction>
    <physiologicalReaction direction="right-to-left" evidence="13">
        <dbReference type="Rhea" id="RHEA:77713"/>
    </physiologicalReaction>
</comment>
<evidence type="ECO:0000256" key="11">
    <source>
        <dbReference type="ARBA" id="ARBA00044498"/>
    </source>
</evidence>
<keyword evidence="5 15" id="KW-0349">Heme</keyword>
<dbReference type="GO" id="GO:0016528">
    <property type="term" value="C:sarcoplasm"/>
    <property type="evidence" value="ECO:0007669"/>
    <property type="project" value="UniProtKB-SubCell"/>
</dbReference>
<evidence type="ECO:0000256" key="14">
    <source>
        <dbReference type="ARBA" id="ARBA00049931"/>
    </source>
</evidence>
<dbReference type="GO" id="GO:0070062">
    <property type="term" value="C:extracellular exosome"/>
    <property type="evidence" value="ECO:0007669"/>
    <property type="project" value="TreeGrafter"/>
</dbReference>
<dbReference type="GO" id="GO:0046872">
    <property type="term" value="F:metal ion binding"/>
    <property type="evidence" value="ECO:0007669"/>
    <property type="project" value="UniProtKB-KW"/>
</dbReference>
<reference evidence="18" key="1">
    <citation type="journal article" date="2023" name="Science">
        <title>Genome structures resolve the early diversification of teleost fishes.</title>
        <authorList>
            <person name="Parey E."/>
            <person name="Louis A."/>
            <person name="Montfort J."/>
            <person name="Bouchez O."/>
            <person name="Roques C."/>
            <person name="Iampietro C."/>
            <person name="Lluch J."/>
            <person name="Castinel A."/>
            <person name="Donnadieu C."/>
            <person name="Desvignes T."/>
            <person name="Floi Bucao C."/>
            <person name="Jouanno E."/>
            <person name="Wen M."/>
            <person name="Mejri S."/>
            <person name="Dirks R."/>
            <person name="Jansen H."/>
            <person name="Henkel C."/>
            <person name="Chen W.J."/>
            <person name="Zahm M."/>
            <person name="Cabau C."/>
            <person name="Klopp C."/>
            <person name="Thompson A.W."/>
            <person name="Robinson-Rechavi M."/>
            <person name="Braasch I."/>
            <person name="Lecointre G."/>
            <person name="Bobe J."/>
            <person name="Postlethwait J.H."/>
            <person name="Berthelot C."/>
            <person name="Roest Crollius H."/>
            <person name="Guiguen Y."/>
        </authorList>
    </citation>
    <scope>NUCLEOTIDE SEQUENCE</scope>
    <source>
        <strain evidence="18">NC1722</strain>
    </source>
</reference>
<keyword evidence="8" id="KW-0560">Oxidoreductase</keyword>
<feature type="domain" description="Globin" evidence="17">
    <location>
        <begin position="1"/>
        <end position="141"/>
    </location>
</feature>
<dbReference type="GO" id="GO:0016491">
    <property type="term" value="F:oxidoreductase activity"/>
    <property type="evidence" value="ECO:0007669"/>
    <property type="project" value="UniProtKB-KW"/>
</dbReference>
<name>A0AAD7RBV4_9TELE</name>
<comment type="subcellular location">
    <subcellularLocation>
        <location evidence="11">Cytoplasm</location>
        <location evidence="11">Sarcoplasm</location>
    </subcellularLocation>
</comment>
<dbReference type="PRINTS" id="PR00613">
    <property type="entry name" value="MYOGLOBIN"/>
</dbReference>
<dbReference type="AlphaFoldDB" id="A0AAD7RBV4"/>
<gene>
    <name evidence="18" type="ORF">AAFF_G00260930</name>
</gene>
<dbReference type="EMBL" id="JAINUG010000356">
    <property type="protein sequence ID" value="KAJ8377364.1"/>
    <property type="molecule type" value="Genomic_DNA"/>
</dbReference>
<organism evidence="18 19">
    <name type="scientific">Aldrovandia affinis</name>
    <dbReference type="NCBI Taxonomy" id="143900"/>
    <lineage>
        <taxon>Eukaryota</taxon>
        <taxon>Metazoa</taxon>
        <taxon>Chordata</taxon>
        <taxon>Craniata</taxon>
        <taxon>Vertebrata</taxon>
        <taxon>Euteleostomi</taxon>
        <taxon>Actinopterygii</taxon>
        <taxon>Neopterygii</taxon>
        <taxon>Teleostei</taxon>
        <taxon>Notacanthiformes</taxon>
        <taxon>Halosauridae</taxon>
        <taxon>Aldrovandia</taxon>
    </lineage>
</organism>
<keyword evidence="9 16" id="KW-0408">Iron</keyword>
<evidence type="ECO:0000259" key="17">
    <source>
        <dbReference type="PROSITE" id="PS01033"/>
    </source>
</evidence>
<evidence type="ECO:0000256" key="6">
    <source>
        <dbReference type="ARBA" id="ARBA00022621"/>
    </source>
</evidence>
<dbReference type="GO" id="GO:0020037">
    <property type="term" value="F:heme binding"/>
    <property type="evidence" value="ECO:0007669"/>
    <property type="project" value="UniProtKB-UniRule"/>
</dbReference>
<evidence type="ECO:0000313" key="18">
    <source>
        <dbReference type="EMBL" id="KAJ8377364.1"/>
    </source>
</evidence>
<evidence type="ECO:0000256" key="10">
    <source>
        <dbReference type="ARBA" id="ARBA00023179"/>
    </source>
</evidence>
<keyword evidence="7 16" id="KW-0479">Metal-binding</keyword>
<dbReference type="InterPro" id="IPR002335">
    <property type="entry name" value="Myoglobin"/>
</dbReference>